<evidence type="ECO:0000313" key="2">
    <source>
        <dbReference type="Proteomes" id="UP001055811"/>
    </source>
</evidence>
<organism evidence="1 2">
    <name type="scientific">Cichorium intybus</name>
    <name type="common">Chicory</name>
    <dbReference type="NCBI Taxonomy" id="13427"/>
    <lineage>
        <taxon>Eukaryota</taxon>
        <taxon>Viridiplantae</taxon>
        <taxon>Streptophyta</taxon>
        <taxon>Embryophyta</taxon>
        <taxon>Tracheophyta</taxon>
        <taxon>Spermatophyta</taxon>
        <taxon>Magnoliopsida</taxon>
        <taxon>eudicotyledons</taxon>
        <taxon>Gunneridae</taxon>
        <taxon>Pentapetalae</taxon>
        <taxon>asterids</taxon>
        <taxon>campanulids</taxon>
        <taxon>Asterales</taxon>
        <taxon>Asteraceae</taxon>
        <taxon>Cichorioideae</taxon>
        <taxon>Cichorieae</taxon>
        <taxon>Cichoriinae</taxon>
        <taxon>Cichorium</taxon>
    </lineage>
</organism>
<dbReference type="Proteomes" id="UP001055811">
    <property type="component" value="Linkage Group LG09"/>
</dbReference>
<dbReference type="EMBL" id="CM042017">
    <property type="protein sequence ID" value="KAI3690060.1"/>
    <property type="molecule type" value="Genomic_DNA"/>
</dbReference>
<keyword evidence="2" id="KW-1185">Reference proteome</keyword>
<comment type="caution">
    <text evidence="1">The sequence shown here is derived from an EMBL/GenBank/DDBJ whole genome shotgun (WGS) entry which is preliminary data.</text>
</comment>
<reference evidence="2" key="1">
    <citation type="journal article" date="2022" name="Mol. Ecol. Resour.">
        <title>The genomes of chicory, endive, great burdock and yacon provide insights into Asteraceae palaeo-polyploidization history and plant inulin production.</title>
        <authorList>
            <person name="Fan W."/>
            <person name="Wang S."/>
            <person name="Wang H."/>
            <person name="Wang A."/>
            <person name="Jiang F."/>
            <person name="Liu H."/>
            <person name="Zhao H."/>
            <person name="Xu D."/>
            <person name="Zhang Y."/>
        </authorList>
    </citation>
    <scope>NUCLEOTIDE SEQUENCE [LARGE SCALE GENOMIC DNA]</scope>
    <source>
        <strain evidence="2">cv. Punajuju</strain>
    </source>
</reference>
<gene>
    <name evidence="1" type="ORF">L2E82_48035</name>
</gene>
<reference evidence="1 2" key="2">
    <citation type="journal article" date="2022" name="Mol. Ecol. Resour.">
        <title>The genomes of chicory, endive, great burdock and yacon provide insights into Asteraceae paleo-polyploidization history and plant inulin production.</title>
        <authorList>
            <person name="Fan W."/>
            <person name="Wang S."/>
            <person name="Wang H."/>
            <person name="Wang A."/>
            <person name="Jiang F."/>
            <person name="Liu H."/>
            <person name="Zhao H."/>
            <person name="Xu D."/>
            <person name="Zhang Y."/>
        </authorList>
    </citation>
    <scope>NUCLEOTIDE SEQUENCE [LARGE SCALE GENOMIC DNA]</scope>
    <source>
        <strain evidence="2">cv. Punajuju</strain>
        <tissue evidence="1">Leaves</tissue>
    </source>
</reference>
<name>A0ACB8YYE8_CICIN</name>
<evidence type="ECO:0000313" key="1">
    <source>
        <dbReference type="EMBL" id="KAI3690060.1"/>
    </source>
</evidence>
<sequence length="146" mass="16419">MPLNYLSGIILEAFGNLPNLSYLNLSGNSLSSSIPTRLGNMTTLKFLDLSYNSFSRSLLFDITIFVASTVSMVEYKAVLSIFYLGFTIPIPSIFYLGFTIHLSKEPIFFIDLYYRCSLSLSFSLVPMNGWGWIAMNGLKNETCKFT</sequence>
<accession>A0ACB8YYE8</accession>
<protein>
    <submittedName>
        <fullName evidence="1">Uncharacterized protein</fullName>
    </submittedName>
</protein>
<proteinExistence type="predicted"/>